<feature type="transmembrane region" description="Helical" evidence="8">
    <location>
        <begin position="499"/>
        <end position="528"/>
    </location>
</feature>
<feature type="region of interest" description="Disordered" evidence="7">
    <location>
        <begin position="1132"/>
        <end position="1206"/>
    </location>
</feature>
<dbReference type="InterPro" id="IPR045122">
    <property type="entry name" value="Csc1-like"/>
</dbReference>
<feature type="region of interest" description="Disordered" evidence="7">
    <location>
        <begin position="1284"/>
        <end position="1395"/>
    </location>
</feature>
<evidence type="ECO:0008006" key="14">
    <source>
        <dbReference type="Google" id="ProtNLM"/>
    </source>
</evidence>
<evidence type="ECO:0000259" key="9">
    <source>
        <dbReference type="Pfam" id="PF02714"/>
    </source>
</evidence>
<evidence type="ECO:0000256" key="7">
    <source>
        <dbReference type="SAM" id="MobiDB-lite"/>
    </source>
</evidence>
<dbReference type="Pfam" id="PF02714">
    <property type="entry name" value="RSN1_7TM"/>
    <property type="match status" value="1"/>
</dbReference>
<gene>
    <name evidence="12" type="ORF">BGZ70_006328</name>
</gene>
<keyword evidence="5 8" id="KW-1133">Transmembrane helix</keyword>
<feature type="compositionally biased region" description="Gly residues" evidence="7">
    <location>
        <begin position="1452"/>
        <end position="1473"/>
    </location>
</feature>
<dbReference type="GO" id="GO:0005886">
    <property type="term" value="C:plasma membrane"/>
    <property type="evidence" value="ECO:0007669"/>
    <property type="project" value="TreeGrafter"/>
</dbReference>
<keyword evidence="6 8" id="KW-0472">Membrane</keyword>
<dbReference type="InterPro" id="IPR032880">
    <property type="entry name" value="CSC1/OSCA1-like_N"/>
</dbReference>
<feature type="compositionally biased region" description="Polar residues" evidence="7">
    <location>
        <begin position="1561"/>
        <end position="1572"/>
    </location>
</feature>
<feature type="domain" description="CSC1/OSCA1-like cytosolic" evidence="11">
    <location>
        <begin position="187"/>
        <end position="486"/>
    </location>
</feature>
<comment type="caution">
    <text evidence="12">The sequence shown here is derived from an EMBL/GenBank/DDBJ whole genome shotgun (WGS) entry which is preliminary data.</text>
</comment>
<keyword evidence="13" id="KW-1185">Reference proteome</keyword>
<keyword evidence="3" id="KW-0813">Transport</keyword>
<evidence type="ECO:0000313" key="12">
    <source>
        <dbReference type="EMBL" id="KAF9964531.1"/>
    </source>
</evidence>
<evidence type="ECO:0000256" key="5">
    <source>
        <dbReference type="ARBA" id="ARBA00022989"/>
    </source>
</evidence>
<feature type="transmembrane region" description="Helical" evidence="8">
    <location>
        <begin position="548"/>
        <end position="572"/>
    </location>
</feature>
<dbReference type="EMBL" id="JAAAHY010000353">
    <property type="protein sequence ID" value="KAF9964531.1"/>
    <property type="molecule type" value="Genomic_DNA"/>
</dbReference>
<dbReference type="Proteomes" id="UP000738359">
    <property type="component" value="Unassembled WGS sequence"/>
</dbReference>
<sequence>MSDYSTRYLVPTYNGLMAQIGLSAGVSVVCIGVFEWNRRKKTLQYLYSPRCRLKVNPTPPMSMKFLGWIMPTITLPEEFYIANVGLDAVMFLRFLKMCLQFCIFNAIIVGTILLPIHYFGDKNFVEVPRFSILNIQDDSNLLWAHVLLTYVVTASWMFLLFKNYWQWMDLRREYTLQRIRQGEIAERSIFVSRLPSNLRSDAALKQYFESLKMGPVESATVVQHCGRLSQKIDRRESALNMLEKAHIELAREVLDSIKHGKFLVSSPVIPTTQYPLLHAASAPSRNSVALQSIDFSTLGKITQEMYQDKKLFNKIRKSIFARKRIAHAQSTAAQPQLNIPLSALSQHSDIIDVYVHGEAESDSHRLQPKGSNMSLNQPGIVTIWNMLAALDRRPLDKYQPTRTVKRFKGGDRVLSIDYLVRKYNKLDRKVGELRDGSLRYKSTSYGFVTFRHHLSAQLCAQAKIDSRPQGLSVRQAMEPRDVLWSNLTASFRNQLSRTIIVNLSIWVLIIFWIFPTSSFLLLTSVVALSEKFQFLKPVLDASPFMLSLLQNVLPIVFVNIFLGLAPVIIVEISKQELPVSYSALEGNVFRRYYHFLIFNVLFVFMIGTAILKSIITLIQVPTNIFTMLAETLPSGATFFVFYIVFNTCTHALELVQVWAQLVIHGFVTARKFTPTPRSLQRATVPWCFQYYYYYPQNILAIVITIIYSVINPLILVAAVPFFAFALLVFKYQLAYCYIRKYENSGKFFRHVFQYTTDGLIIFQFTMVGVLWLKHALVGGFVVVVLIGLTVYFKILCGNLFKSRTKFLPLDTGLRNFDDDSSCAMNEIPAPSEGALGHSSAFMDSVGGIRHETLGLSDDGEHFDDHHVATAHVADTKSIAAKDSGEYAGPFRNLRKSSQSDKYEKLETDKEDTDLALSAHSGGSSIKSGAFGQGHDVEATASAQDTSNILGNLENLKETKSNHSRNSLALKIHTKDMIDPTTSTCLSSPSPSKRSSTKEITLFTVGDDAKQEISIEEQGQEVKAESEAQFPAGFLDEHGFYLENYSMRNSGMACRPLASHFEHSSSKISYQDRTSDFETYIHPALLKSLNRKLWLPRNPLYEHWDLDDTVEIDFVLNSSSTMGKLEFRVEEKEDLYHSQSPRQQSIDRYPQHPQRRNTAGSNFDNGAAALPSPSNWQGCLSDSPPNTAAPASGSQWDKFDEKQKSYHSGDHRIVHGAAGSPVGTGTYIQAPSIRSARSRHGEQGIQHVVVSDYDAVAGSPRLSTTSPKSAHMTHSTSMSSMIFTPSSPRPVNNQQLSPNAHSGEERLEGFPGFNTRYRRSASMPPAPLAPGEMPGSANSTAPTSPQPIPSPFLSVRSHHHPHSPTGMRGALHNNHGQRSNLGASPGQGTSSANQSPRVSFVHDSATGTVSSTQTPLTVRSTMFSGPLTHRHTISHGQGNSIHHGPGHRAPGAIGAGGSGGFLAGTGSGSGGGASSGPHGTTSSRKATTRRGTAGAFFNMIFGDPDDDILDADENPRFGYETGGVWSRRRGSIDHHDDDDDDDDDDDEEDEIEVVQHSRHGTTDNTHAYTTVSIAGSGPGAGQERSGGGGGGGGGASSARPEELRLALEQPSHLDLAETATRGDFSKDGVLVQSPKPV</sequence>
<feature type="compositionally biased region" description="Polar residues" evidence="7">
    <location>
        <begin position="1171"/>
        <end position="1185"/>
    </location>
</feature>
<protein>
    <recommendedName>
        <fullName evidence="14">DUF221-domain-containing protein</fullName>
    </recommendedName>
</protein>
<feature type="compositionally biased region" description="Polar residues" evidence="7">
    <location>
        <begin position="1136"/>
        <end position="1145"/>
    </location>
</feature>
<feature type="transmembrane region" description="Helical" evidence="8">
    <location>
        <begin position="140"/>
        <end position="161"/>
    </location>
</feature>
<feature type="compositionally biased region" description="Basic and acidic residues" evidence="7">
    <location>
        <begin position="1196"/>
        <end position="1206"/>
    </location>
</feature>
<feature type="transmembrane region" description="Helical" evidence="8">
    <location>
        <begin position="593"/>
        <end position="618"/>
    </location>
</feature>
<feature type="compositionally biased region" description="Basic and acidic residues" evidence="7">
    <location>
        <begin position="897"/>
        <end position="907"/>
    </location>
</feature>
<feature type="transmembrane region" description="Helical" evidence="8">
    <location>
        <begin position="777"/>
        <end position="796"/>
    </location>
</feature>
<feature type="domain" description="CSC1/OSCA1-like 7TM region" evidence="9">
    <location>
        <begin position="497"/>
        <end position="769"/>
    </location>
</feature>
<dbReference type="PANTHER" id="PTHR13018">
    <property type="entry name" value="PROBABLE MEMBRANE PROTEIN DUF221-RELATED"/>
    <property type="match status" value="1"/>
</dbReference>
<evidence type="ECO:0000313" key="13">
    <source>
        <dbReference type="Proteomes" id="UP000738359"/>
    </source>
</evidence>
<dbReference type="OrthoDB" id="1689567at2759"/>
<feature type="transmembrane region" description="Helical" evidence="8">
    <location>
        <begin position="98"/>
        <end position="120"/>
    </location>
</feature>
<feature type="compositionally biased region" description="Gly residues" evidence="7">
    <location>
        <begin position="1575"/>
        <end position="1594"/>
    </location>
</feature>
<dbReference type="Pfam" id="PF13967">
    <property type="entry name" value="RSN1_TM"/>
    <property type="match status" value="1"/>
</dbReference>
<accession>A0A9P6J841</accession>
<comment type="subcellular location">
    <subcellularLocation>
        <location evidence="1">Membrane</location>
        <topology evidence="1">Multi-pass membrane protein</topology>
    </subcellularLocation>
</comment>
<evidence type="ECO:0000256" key="4">
    <source>
        <dbReference type="ARBA" id="ARBA00022692"/>
    </source>
</evidence>
<organism evidence="12 13">
    <name type="scientific">Mortierella alpina</name>
    <name type="common">Oleaginous fungus</name>
    <name type="synonym">Mortierella renispora</name>
    <dbReference type="NCBI Taxonomy" id="64518"/>
    <lineage>
        <taxon>Eukaryota</taxon>
        <taxon>Fungi</taxon>
        <taxon>Fungi incertae sedis</taxon>
        <taxon>Mucoromycota</taxon>
        <taxon>Mortierellomycotina</taxon>
        <taxon>Mortierellomycetes</taxon>
        <taxon>Mortierellales</taxon>
        <taxon>Mortierellaceae</taxon>
        <taxon>Mortierella</taxon>
    </lineage>
</organism>
<feature type="compositionally biased region" description="Polar residues" evidence="7">
    <location>
        <begin position="1373"/>
        <end position="1395"/>
    </location>
</feature>
<feature type="region of interest" description="Disordered" evidence="7">
    <location>
        <begin position="889"/>
        <end position="913"/>
    </location>
</feature>
<feature type="region of interest" description="Disordered" evidence="7">
    <location>
        <begin position="1431"/>
        <end position="1489"/>
    </location>
</feature>
<feature type="compositionally biased region" description="Acidic residues" evidence="7">
    <location>
        <begin position="1535"/>
        <end position="1551"/>
    </location>
</feature>
<name>A0A9P6J841_MORAP</name>
<evidence type="ECO:0000256" key="3">
    <source>
        <dbReference type="ARBA" id="ARBA00022448"/>
    </source>
</evidence>
<dbReference type="InterPro" id="IPR027815">
    <property type="entry name" value="CSC1/OSCA1-like_cyt"/>
</dbReference>
<evidence type="ECO:0000256" key="2">
    <source>
        <dbReference type="ARBA" id="ARBA00007779"/>
    </source>
</evidence>
<feature type="region of interest" description="Disordered" evidence="7">
    <location>
        <begin position="1511"/>
        <end position="1602"/>
    </location>
</feature>
<dbReference type="Pfam" id="PF14703">
    <property type="entry name" value="PHM7_cyt"/>
    <property type="match status" value="1"/>
</dbReference>
<evidence type="ECO:0000256" key="6">
    <source>
        <dbReference type="ARBA" id="ARBA00023136"/>
    </source>
</evidence>
<evidence type="ECO:0000259" key="10">
    <source>
        <dbReference type="Pfam" id="PF13967"/>
    </source>
</evidence>
<dbReference type="InterPro" id="IPR003864">
    <property type="entry name" value="CSC1/OSCA1-like_7TM"/>
</dbReference>
<evidence type="ECO:0000256" key="8">
    <source>
        <dbReference type="SAM" id="Phobius"/>
    </source>
</evidence>
<feature type="transmembrane region" description="Helical" evidence="8">
    <location>
        <begin position="638"/>
        <end position="669"/>
    </location>
</feature>
<feature type="transmembrane region" description="Helical" evidence="8">
    <location>
        <begin position="713"/>
        <end position="731"/>
    </location>
</feature>
<feature type="transmembrane region" description="Helical" evidence="8">
    <location>
        <begin position="12"/>
        <end position="34"/>
    </location>
</feature>
<evidence type="ECO:0000256" key="1">
    <source>
        <dbReference type="ARBA" id="ARBA00004141"/>
    </source>
</evidence>
<comment type="similarity">
    <text evidence="2">Belongs to the CSC1 (TC 1.A.17) family.</text>
</comment>
<keyword evidence="4 8" id="KW-0812">Transmembrane</keyword>
<reference evidence="12" key="1">
    <citation type="journal article" date="2020" name="Fungal Divers.">
        <title>Resolving the Mortierellaceae phylogeny through synthesis of multi-gene phylogenetics and phylogenomics.</title>
        <authorList>
            <person name="Vandepol N."/>
            <person name="Liber J."/>
            <person name="Desiro A."/>
            <person name="Na H."/>
            <person name="Kennedy M."/>
            <person name="Barry K."/>
            <person name="Grigoriev I.V."/>
            <person name="Miller A.N."/>
            <person name="O'Donnell K."/>
            <person name="Stajich J.E."/>
            <person name="Bonito G."/>
        </authorList>
    </citation>
    <scope>NUCLEOTIDE SEQUENCE</scope>
    <source>
        <strain evidence="12">CK1249</strain>
    </source>
</reference>
<feature type="domain" description="CSC1/OSCA1-like N-terminal transmembrane" evidence="10">
    <location>
        <begin position="16"/>
        <end position="162"/>
    </location>
</feature>
<dbReference type="GO" id="GO:0005227">
    <property type="term" value="F:calcium-activated cation channel activity"/>
    <property type="evidence" value="ECO:0007669"/>
    <property type="project" value="InterPro"/>
</dbReference>
<evidence type="ECO:0000259" key="11">
    <source>
        <dbReference type="Pfam" id="PF14703"/>
    </source>
</evidence>
<dbReference type="PANTHER" id="PTHR13018:SF5">
    <property type="entry name" value="RE44586P"/>
    <property type="match status" value="1"/>
</dbReference>
<proteinExistence type="inferred from homology"/>
<feature type="compositionally biased region" description="Polar residues" evidence="7">
    <location>
        <begin position="1284"/>
        <end position="1299"/>
    </location>
</feature>